<keyword evidence="2" id="KW-1185">Reference proteome</keyword>
<protein>
    <submittedName>
        <fullName evidence="1">Uncharacterized protein</fullName>
    </submittedName>
</protein>
<dbReference type="AlphaFoldDB" id="A0A2J5HHJ6"/>
<reference evidence="2" key="1">
    <citation type="submission" date="2017-12" db="EMBL/GenBank/DDBJ databases">
        <authorList>
            <consortium name="DOE Joint Genome Institute"/>
            <person name="Mondo S.J."/>
            <person name="Kjaerbolling I."/>
            <person name="Vesth T.C."/>
            <person name="Frisvad J.C."/>
            <person name="Nybo J.L."/>
            <person name="Theobald S."/>
            <person name="Kuo A."/>
            <person name="Bowyer P."/>
            <person name="Matsuda Y."/>
            <person name="Lyhne E.K."/>
            <person name="Kogle M.E."/>
            <person name="Clum A."/>
            <person name="Lipzen A."/>
            <person name="Salamov A."/>
            <person name="Ngan C.Y."/>
            <person name="Daum C."/>
            <person name="Chiniquy J."/>
            <person name="Barry K."/>
            <person name="LaButti K."/>
            <person name="Haridas S."/>
            <person name="Simmons B.A."/>
            <person name="Magnuson J.K."/>
            <person name="Mortensen U.H."/>
            <person name="Larsen T.O."/>
            <person name="Grigoriev I.V."/>
            <person name="Baker S.E."/>
            <person name="Andersen M.R."/>
            <person name="Nordberg H.P."/>
            <person name="Cantor M.N."/>
            <person name="Hua S.X."/>
        </authorList>
    </citation>
    <scope>NUCLEOTIDE SEQUENCE [LARGE SCALE GENOMIC DNA]</scope>
    <source>
        <strain evidence="2">IBT 19404</strain>
    </source>
</reference>
<evidence type="ECO:0000313" key="1">
    <source>
        <dbReference type="EMBL" id="PLN76322.1"/>
    </source>
</evidence>
<dbReference type="Proteomes" id="UP000235023">
    <property type="component" value="Unassembled WGS sequence"/>
</dbReference>
<evidence type="ECO:0000313" key="2">
    <source>
        <dbReference type="Proteomes" id="UP000235023"/>
    </source>
</evidence>
<gene>
    <name evidence="1" type="ORF">BDW42DRAFT_179003</name>
</gene>
<sequence>MRASAGWSLGFGDFLMALVELDLSVSAGLLGWNTKLGLCSCGVMSCLGHGPLG</sequence>
<organism evidence="1 2">
    <name type="scientific">Aspergillus taichungensis</name>
    <dbReference type="NCBI Taxonomy" id="482145"/>
    <lineage>
        <taxon>Eukaryota</taxon>
        <taxon>Fungi</taxon>
        <taxon>Dikarya</taxon>
        <taxon>Ascomycota</taxon>
        <taxon>Pezizomycotina</taxon>
        <taxon>Eurotiomycetes</taxon>
        <taxon>Eurotiomycetidae</taxon>
        <taxon>Eurotiales</taxon>
        <taxon>Aspergillaceae</taxon>
        <taxon>Aspergillus</taxon>
        <taxon>Aspergillus subgen. Circumdati</taxon>
    </lineage>
</organism>
<name>A0A2J5HHJ6_9EURO</name>
<accession>A0A2J5HHJ6</accession>
<dbReference type="EMBL" id="KZ559621">
    <property type="protein sequence ID" value="PLN76322.1"/>
    <property type="molecule type" value="Genomic_DNA"/>
</dbReference>
<proteinExistence type="predicted"/>